<dbReference type="PANTHER" id="PTHR46411:SF3">
    <property type="entry name" value="AAA+ ATPASE DOMAIN-CONTAINING PROTEIN"/>
    <property type="match status" value="1"/>
</dbReference>
<accession>A0ABP2ETD4</accession>
<dbReference type="GeneID" id="69024687"/>
<dbReference type="Gene3D" id="3.40.50.300">
    <property type="entry name" value="P-loop containing nucleotide triphosphate hydrolases"/>
    <property type="match status" value="1"/>
</dbReference>
<evidence type="ECO:0000313" key="4">
    <source>
        <dbReference type="Proteomes" id="UP000002039"/>
    </source>
</evidence>
<reference evidence="4" key="1">
    <citation type="journal article" date="2015" name="PLoS Genet.">
        <title>The dynamic genome and transcriptome of the human fungal pathogen Blastomyces and close relative Emmonsia.</title>
        <authorList>
            <person name="Munoz J.F."/>
            <person name="Gauthier G.M."/>
            <person name="Desjardins C.A."/>
            <person name="Gallo J.E."/>
            <person name="Holder J."/>
            <person name="Sullivan T.D."/>
            <person name="Marty A.J."/>
            <person name="Carmen J.C."/>
            <person name="Chen Z."/>
            <person name="Ding L."/>
            <person name="Gujja S."/>
            <person name="Magrini V."/>
            <person name="Misas E."/>
            <person name="Mitreva M."/>
            <person name="Priest M."/>
            <person name="Saif S."/>
            <person name="Whiston E.A."/>
            <person name="Young S."/>
            <person name="Zeng Q."/>
            <person name="Goldman W.E."/>
            <person name="Mardis E.R."/>
            <person name="Taylor J.W."/>
            <person name="McEwen J.G."/>
            <person name="Clay O.K."/>
            <person name="Klein B.S."/>
            <person name="Cuomo C.A."/>
        </authorList>
    </citation>
    <scope>NUCLEOTIDE SEQUENCE [LARGE SCALE GENOMIC DNA]</scope>
    <source>
        <strain evidence="4">ER-3 / ATCC MYA-2586</strain>
    </source>
</reference>
<name>A0ABP2ETD4_AJEDR</name>
<feature type="compositionally biased region" description="Low complexity" evidence="1">
    <location>
        <begin position="64"/>
        <end position="73"/>
    </location>
</feature>
<feature type="region of interest" description="Disordered" evidence="1">
    <location>
        <begin position="712"/>
        <end position="743"/>
    </location>
</feature>
<evidence type="ECO:0000256" key="1">
    <source>
        <dbReference type="SAM" id="MobiDB-lite"/>
    </source>
</evidence>
<protein>
    <submittedName>
        <fullName evidence="3">AAA family ATPase</fullName>
    </submittedName>
</protein>
<proteinExistence type="predicted"/>
<organism evidence="3 4">
    <name type="scientific">Ajellomyces dermatitidis (strain ER-3 / ATCC MYA-2586)</name>
    <name type="common">Blastomyces dermatitidis</name>
    <dbReference type="NCBI Taxonomy" id="559297"/>
    <lineage>
        <taxon>Eukaryota</taxon>
        <taxon>Fungi</taxon>
        <taxon>Dikarya</taxon>
        <taxon>Ascomycota</taxon>
        <taxon>Pezizomycotina</taxon>
        <taxon>Eurotiomycetes</taxon>
        <taxon>Eurotiomycetidae</taxon>
        <taxon>Onygenales</taxon>
        <taxon>Ajellomycetaceae</taxon>
        <taxon>Blastomyces</taxon>
    </lineage>
</organism>
<dbReference type="InterPro" id="IPR054289">
    <property type="entry name" value="DUF7025"/>
</dbReference>
<evidence type="ECO:0000259" key="2">
    <source>
        <dbReference type="SMART" id="SM00382"/>
    </source>
</evidence>
<sequence>MPEATNLKGKVPATSSPTQTPPFTPTNENPLHGMAWGQAEEFARLFVEAVRIAAASEPKEEASTSEPSKPPTSKSKEIPMGSIPDFKRVDPFAAGIRQRQSLRREKQWKRRALTSLISTPLSSELKLQRVTVRVNSEFIRKALRHVMGAANAIGLQEDKPIIDQKLLYNFLPDLKRYKARAAGAPEDKLKHISLFVNFITRTYQSVTEQLLPQLKAGQIAWDLLWAVMKPGCILYATCFGTEKPRCVVLNAVEQKEKHTGVEYYELSCSYIDCDRKSLGKSGIHLIIEKFSGLQAIHALPVFPLEYHPQHTRLRQNLIECGKKFCQLVGTHIQHCHGMAFSMHKGEPMQVKVNSRIGIDAAFFYEMNPNYYRPRVEASSSMRSDTDGNIWFNLDKLENKQRMKEKEKFKSTDTNNPSMTDDDYLICCPSVPGFSFKNNAFYEFAVDDIHNIKWSPSLFKSLTIPDDKKHTLMTLTKTRLRIVPFLSFDDFVKGKGQGLNVLLFGPPGVGKTLTAEAMSEHFKQLLHPIPAAQLIMNPDKVEDNLTCIFQIAKWFNTLLLLNEADVFLEHQASINALKDANVTIFLRKLEYFQGIFFLTTNRETEFDEAILSRIHLKIKYEKLSQHQRKDIRASFTTRARTHQGPAVMSDHDLDRLAILNLNERELFSGVPLTFMPVHQCQVGHADQCRRMVGSEFLKTNDDIEVVDMTIKPDTPPRRPKKWPRMMRQQSSPVKHRYASRGRAQADQDTRCWQYRGLITRGPKGLKTTLKRGRYGGIKAGSTCTGAY</sequence>
<evidence type="ECO:0000313" key="3">
    <source>
        <dbReference type="EMBL" id="EEQ87088.2"/>
    </source>
</evidence>
<dbReference type="Pfam" id="PF22942">
    <property type="entry name" value="DUF7025"/>
    <property type="match status" value="1"/>
</dbReference>
<dbReference type="RefSeq" id="XP_045274492.1">
    <property type="nucleotide sequence ID" value="XM_045417761.1"/>
</dbReference>
<feature type="region of interest" description="Disordered" evidence="1">
    <location>
        <begin position="56"/>
        <end position="89"/>
    </location>
</feature>
<keyword evidence="4" id="KW-1185">Reference proteome</keyword>
<dbReference type="InterPro" id="IPR003959">
    <property type="entry name" value="ATPase_AAA_core"/>
</dbReference>
<dbReference type="PANTHER" id="PTHR46411">
    <property type="entry name" value="FAMILY ATPASE, PUTATIVE-RELATED"/>
    <property type="match status" value="1"/>
</dbReference>
<dbReference type="SMART" id="SM00382">
    <property type="entry name" value="AAA"/>
    <property type="match status" value="1"/>
</dbReference>
<dbReference type="InterPro" id="IPR003593">
    <property type="entry name" value="AAA+_ATPase"/>
</dbReference>
<feature type="region of interest" description="Disordered" evidence="1">
    <location>
        <begin position="1"/>
        <end position="33"/>
    </location>
</feature>
<dbReference type="Pfam" id="PF00004">
    <property type="entry name" value="AAA"/>
    <property type="match status" value="1"/>
</dbReference>
<feature type="domain" description="AAA+ ATPase" evidence="2">
    <location>
        <begin position="496"/>
        <end position="621"/>
    </location>
</feature>
<dbReference type="SUPFAM" id="SSF52540">
    <property type="entry name" value="P-loop containing nucleoside triphosphate hydrolases"/>
    <property type="match status" value="1"/>
</dbReference>
<dbReference type="Proteomes" id="UP000002039">
    <property type="component" value="Unassembled WGS sequence"/>
</dbReference>
<dbReference type="InterPro" id="IPR027417">
    <property type="entry name" value="P-loop_NTPase"/>
</dbReference>
<gene>
    <name evidence="3" type="ORF">BDCG_02208</name>
</gene>
<dbReference type="EMBL" id="EQ999974">
    <property type="protein sequence ID" value="EEQ87088.2"/>
    <property type="molecule type" value="Genomic_DNA"/>
</dbReference>